<proteinExistence type="inferred from homology"/>
<dbReference type="PANTHER" id="PTHR46044">
    <property type="entry name" value="NITRILASE"/>
    <property type="match status" value="1"/>
</dbReference>
<dbReference type="Pfam" id="PF00795">
    <property type="entry name" value="CN_hydrolase"/>
    <property type="match status" value="1"/>
</dbReference>
<sequence>MKFHLSLVALTALAACSTALPNGRASLLTTITPSNQTVAEIVAGWDLENLTVAAVRVPPVNWPLPMMNKDWDGVKLDLNGTVELGVRLIQQAAAANARVIHFPEVWFPGYPKGIINSDVPNPWFEYHVKDYIENSLVVGSDNWNKLVQAAVDNRIYVGLSFSEKDAAHLYMAQSLIAPDGEILIHRHKLRPSAQERDLWTDGKLDQIYAVSTPIGRIGMLSCGEHTAPEVTFIMQSQTEDIHLGSWPLVPDFGNSSLTYESAEVITSLGRVYAILGEAIVVQAAVGTATVFPAGSSAVWSQAVANVSFADHPLVYRSFNASAFTNTTYNADGEVSWGTLQAINEGFPEYIPQVEGTLVPWRQDLISTLLNESVV</sequence>
<dbReference type="PROSITE" id="PS50263">
    <property type="entry name" value="CN_HYDROLASE"/>
    <property type="match status" value="1"/>
</dbReference>
<evidence type="ECO:0000256" key="4">
    <source>
        <dbReference type="ARBA" id="ARBA00039045"/>
    </source>
</evidence>
<dbReference type="InterPro" id="IPR036526">
    <property type="entry name" value="C-N_Hydrolase_sf"/>
</dbReference>
<dbReference type="Gene3D" id="3.60.110.10">
    <property type="entry name" value="Carbon-nitrogen hydrolase"/>
    <property type="match status" value="1"/>
</dbReference>
<evidence type="ECO:0000313" key="8">
    <source>
        <dbReference type="Proteomes" id="UP000249829"/>
    </source>
</evidence>
<dbReference type="EC" id="3.5.5.1" evidence="4"/>
<name>A0A2V5I0A7_ASPV1</name>
<dbReference type="AlphaFoldDB" id="A0A2V5I0A7"/>
<comment type="catalytic activity">
    <reaction evidence="3">
        <text>a nitrile + 2 H2O = a carboxylate + NH4(+)</text>
        <dbReference type="Rhea" id="RHEA:21724"/>
        <dbReference type="ChEBI" id="CHEBI:15377"/>
        <dbReference type="ChEBI" id="CHEBI:18379"/>
        <dbReference type="ChEBI" id="CHEBI:28938"/>
        <dbReference type="ChEBI" id="CHEBI:29067"/>
        <dbReference type="EC" id="3.5.5.1"/>
    </reaction>
</comment>
<feature type="chain" id="PRO_5016077728" description="nitrilase" evidence="5">
    <location>
        <begin position="20"/>
        <end position="374"/>
    </location>
</feature>
<comment type="similarity">
    <text evidence="1">Belongs to the carbon-nitrogen hydrolase superfamily. Nitrilase family.</text>
</comment>
<organism evidence="7 8">
    <name type="scientific">Aspergillus violaceofuscus (strain CBS 115571)</name>
    <dbReference type="NCBI Taxonomy" id="1450538"/>
    <lineage>
        <taxon>Eukaryota</taxon>
        <taxon>Fungi</taxon>
        <taxon>Dikarya</taxon>
        <taxon>Ascomycota</taxon>
        <taxon>Pezizomycotina</taxon>
        <taxon>Eurotiomycetes</taxon>
        <taxon>Eurotiomycetidae</taxon>
        <taxon>Eurotiales</taxon>
        <taxon>Aspergillaceae</taxon>
        <taxon>Aspergillus</taxon>
    </lineage>
</organism>
<evidence type="ECO:0000256" key="3">
    <source>
        <dbReference type="ARBA" id="ARBA00036406"/>
    </source>
</evidence>
<keyword evidence="8" id="KW-1185">Reference proteome</keyword>
<accession>A0A2V5I0A7</accession>
<evidence type="ECO:0000256" key="5">
    <source>
        <dbReference type="SAM" id="SignalP"/>
    </source>
</evidence>
<dbReference type="InterPro" id="IPR044149">
    <property type="entry name" value="Nitrilases_CHs"/>
</dbReference>
<protein>
    <recommendedName>
        <fullName evidence="4">nitrilase</fullName>
        <ecNumber evidence="4">3.5.5.1</ecNumber>
    </recommendedName>
</protein>
<evidence type="ECO:0000313" key="7">
    <source>
        <dbReference type="EMBL" id="PYI21980.1"/>
    </source>
</evidence>
<keyword evidence="2" id="KW-0378">Hydrolase</keyword>
<dbReference type="InterPro" id="IPR003010">
    <property type="entry name" value="C-N_Hydrolase"/>
</dbReference>
<dbReference type="PANTHER" id="PTHR46044:SF14">
    <property type="entry name" value="ARYLACETONITRILASE"/>
    <property type="match status" value="1"/>
</dbReference>
<dbReference type="SUPFAM" id="SSF56317">
    <property type="entry name" value="Carbon-nitrogen hydrolase"/>
    <property type="match status" value="1"/>
</dbReference>
<reference evidence="7 8" key="1">
    <citation type="submission" date="2018-02" db="EMBL/GenBank/DDBJ databases">
        <title>The genomes of Aspergillus section Nigri reveals drivers in fungal speciation.</title>
        <authorList>
            <consortium name="DOE Joint Genome Institute"/>
            <person name="Vesth T.C."/>
            <person name="Nybo J."/>
            <person name="Theobald S."/>
            <person name="Brandl J."/>
            <person name="Frisvad J.C."/>
            <person name="Nielsen K.F."/>
            <person name="Lyhne E.K."/>
            <person name="Kogle M.E."/>
            <person name="Kuo A."/>
            <person name="Riley R."/>
            <person name="Clum A."/>
            <person name="Nolan M."/>
            <person name="Lipzen A."/>
            <person name="Salamov A."/>
            <person name="Henrissat B."/>
            <person name="Wiebenga A."/>
            <person name="De vries R.P."/>
            <person name="Grigoriev I.V."/>
            <person name="Mortensen U.H."/>
            <person name="Andersen M.R."/>
            <person name="Baker S.E."/>
        </authorList>
    </citation>
    <scope>NUCLEOTIDE SEQUENCE [LARGE SCALE GENOMIC DNA]</scope>
    <source>
        <strain evidence="7 8">CBS 115571</strain>
    </source>
</reference>
<evidence type="ECO:0000259" key="6">
    <source>
        <dbReference type="PROSITE" id="PS50263"/>
    </source>
</evidence>
<dbReference type="GO" id="GO:0000257">
    <property type="term" value="F:nitrilase activity"/>
    <property type="evidence" value="ECO:0007669"/>
    <property type="project" value="UniProtKB-EC"/>
</dbReference>
<feature type="signal peptide" evidence="5">
    <location>
        <begin position="1"/>
        <end position="19"/>
    </location>
</feature>
<feature type="domain" description="CN hydrolase" evidence="6">
    <location>
        <begin position="50"/>
        <end position="357"/>
    </location>
</feature>
<keyword evidence="5" id="KW-0732">Signal</keyword>
<dbReference type="STRING" id="1450538.A0A2V5I0A7"/>
<dbReference type="OMA" id="ELWFPGF"/>
<gene>
    <name evidence="7" type="ORF">BO99DRAFT_451674</name>
</gene>
<evidence type="ECO:0000256" key="2">
    <source>
        <dbReference type="ARBA" id="ARBA00022801"/>
    </source>
</evidence>
<dbReference type="PROSITE" id="PS51257">
    <property type="entry name" value="PROKAR_LIPOPROTEIN"/>
    <property type="match status" value="1"/>
</dbReference>
<dbReference type="Proteomes" id="UP000249829">
    <property type="component" value="Unassembled WGS sequence"/>
</dbReference>
<evidence type="ECO:0000256" key="1">
    <source>
        <dbReference type="ARBA" id="ARBA00008129"/>
    </source>
</evidence>
<dbReference type="EMBL" id="KZ825113">
    <property type="protein sequence ID" value="PYI21980.1"/>
    <property type="molecule type" value="Genomic_DNA"/>
</dbReference>